<accession>A0AAV2YSM4</accession>
<feature type="transmembrane region" description="Helical" evidence="8">
    <location>
        <begin position="113"/>
        <end position="136"/>
    </location>
</feature>
<feature type="compositionally biased region" description="Basic residues" evidence="7">
    <location>
        <begin position="1853"/>
        <end position="1869"/>
    </location>
</feature>
<comment type="caution">
    <text evidence="10">The sequence shown here is derived from an EMBL/GenBank/DDBJ whole genome shotgun (WGS) entry which is preliminary data.</text>
</comment>
<feature type="compositionally biased region" description="Basic and acidic residues" evidence="7">
    <location>
        <begin position="2181"/>
        <end position="2190"/>
    </location>
</feature>
<feature type="domain" description="Cyclic nucleotide-binding" evidence="9">
    <location>
        <begin position="1670"/>
        <end position="1770"/>
    </location>
</feature>
<evidence type="ECO:0000256" key="2">
    <source>
        <dbReference type="ARBA" id="ARBA00022448"/>
    </source>
</evidence>
<dbReference type="SUPFAM" id="SSF81324">
    <property type="entry name" value="Voltage-gated potassium channels"/>
    <property type="match status" value="4"/>
</dbReference>
<feature type="transmembrane region" description="Helical" evidence="8">
    <location>
        <begin position="2390"/>
        <end position="2409"/>
    </location>
</feature>
<feature type="transmembrane region" description="Helical" evidence="8">
    <location>
        <begin position="156"/>
        <end position="177"/>
    </location>
</feature>
<evidence type="ECO:0000256" key="3">
    <source>
        <dbReference type="ARBA" id="ARBA00022692"/>
    </source>
</evidence>
<dbReference type="SMART" id="SM00100">
    <property type="entry name" value="cNMP"/>
    <property type="match status" value="3"/>
</dbReference>
<feature type="transmembrane region" description="Helical" evidence="8">
    <location>
        <begin position="1487"/>
        <end position="1508"/>
    </location>
</feature>
<evidence type="ECO:0000256" key="1">
    <source>
        <dbReference type="ARBA" id="ARBA00004141"/>
    </source>
</evidence>
<feature type="region of interest" description="Disordered" evidence="7">
    <location>
        <begin position="2132"/>
        <end position="2154"/>
    </location>
</feature>
<keyword evidence="2" id="KW-0813">Transport</keyword>
<dbReference type="Gene3D" id="1.10.287.630">
    <property type="entry name" value="Helix hairpin bin"/>
    <property type="match status" value="2"/>
</dbReference>
<feature type="region of interest" description="Disordered" evidence="7">
    <location>
        <begin position="1154"/>
        <end position="1179"/>
    </location>
</feature>
<dbReference type="FunFam" id="1.10.287.70:FF:000566">
    <property type="entry name" value="Uncharacterized protein"/>
    <property type="match status" value="2"/>
</dbReference>
<feature type="domain" description="Cyclic nucleotide-binding" evidence="9">
    <location>
        <begin position="2574"/>
        <end position="2732"/>
    </location>
</feature>
<dbReference type="InterPro" id="IPR018490">
    <property type="entry name" value="cNMP-bd_dom_sf"/>
</dbReference>
<evidence type="ECO:0000256" key="5">
    <source>
        <dbReference type="ARBA" id="ARBA00023065"/>
    </source>
</evidence>
<dbReference type="SUPFAM" id="SSF51206">
    <property type="entry name" value="cAMP-binding domain-like"/>
    <property type="match status" value="4"/>
</dbReference>
<dbReference type="InterPro" id="IPR005821">
    <property type="entry name" value="Ion_trans_dom"/>
</dbReference>
<evidence type="ECO:0000259" key="9">
    <source>
        <dbReference type="PROSITE" id="PS50042"/>
    </source>
</evidence>
<feature type="transmembrane region" description="Helical" evidence="8">
    <location>
        <begin position="2471"/>
        <end position="2492"/>
    </location>
</feature>
<dbReference type="PANTHER" id="PTHR10217:SF435">
    <property type="entry name" value="POTASSIUM VOLTAGE-GATED CHANNEL PROTEIN EAG"/>
    <property type="match status" value="1"/>
</dbReference>
<feature type="transmembrane region" description="Helical" evidence="8">
    <location>
        <begin position="2310"/>
        <end position="2330"/>
    </location>
</feature>
<dbReference type="InterPro" id="IPR014710">
    <property type="entry name" value="RmlC-like_jellyroll"/>
</dbReference>
<keyword evidence="6 8" id="KW-0472">Membrane</keyword>
<protein>
    <recommendedName>
        <fullName evidence="9">Cyclic nucleotide-binding domain-containing protein</fullName>
    </recommendedName>
</protein>
<dbReference type="Gene3D" id="1.10.287.70">
    <property type="match status" value="4"/>
</dbReference>
<feature type="compositionally biased region" description="Polar residues" evidence="7">
    <location>
        <begin position="2142"/>
        <end position="2154"/>
    </location>
</feature>
<feature type="transmembrane region" description="Helical" evidence="8">
    <location>
        <begin position="2223"/>
        <end position="2241"/>
    </location>
</feature>
<evidence type="ECO:0000256" key="7">
    <source>
        <dbReference type="SAM" id="MobiDB-lite"/>
    </source>
</evidence>
<dbReference type="Gene3D" id="2.60.120.10">
    <property type="entry name" value="Jelly Rolls"/>
    <property type="match status" value="4"/>
</dbReference>
<feature type="region of interest" description="Disordered" evidence="7">
    <location>
        <begin position="2168"/>
        <end position="2197"/>
    </location>
</feature>
<comment type="subcellular location">
    <subcellularLocation>
        <location evidence="1">Membrane</location>
        <topology evidence="1">Multi-pass membrane protein</topology>
    </subcellularLocation>
</comment>
<sequence>MQKRSRQSNRERGFTEQDSYRFYTGVFLFDQAKHDQERTVAFTQQNDDEILQNAQIGFGSFDLGASRDFSSLQPAANVRIPSPKTSLAPVTPEQQRQQLVAVQAANPTRLQRFFAIAAVSLLYACCVDAIYIMYTVPLRVGFFFDPRNGRATRTQWTPLLVMFTLFDLLGAVARCWVFRDELRKLLASVRDGVVRVWTQSTKSASSSRRSGARNYRSTSRHVNGSLGSMNGDRSLMASLAQSSRTAKQRASSFWRAISIFFYCVPWEFVVIGLDLNVLHVVGVARIIQAIYFFTWRYSQVLLARLRDFRFVRLLSISSIAMEVYLVWLGLYLCHLAACGYMFLAHWECGLDFSDCAADVFPPQSWVIKDRLEGGTTWRKYIRTLYWGCKTVTTLGQGDLVPATMIETSYRIVVQYFGGLWATAILTACSFYFSHKDANMPINISTRLAQSAKFLTSRKISTRLCSNVQTYFQYIQKTRSGVEEELILSNLPSHYHIQCSNYVRYKSFKRIVFFKSCEGAFLRTLLSFLEQDFFVPDQQVIGFQEPEEMFIMASGEIRILDECRKLRGRLMTGNTHAEEALFSETSSPGFLIADTFCEVWFLPRQSFKAAMRKHFSKLKYVTILSRNAPQLEEEMIEDAPDQGLDHTRALSHSGSALKKLMQRMSNDADVAIQGVASWRIPTSRFQHVWRRLECALMLVLLAEVPFQISFQRGFGVMDDHRGALSMPAQRLNFFMSCIIELFFLADVHFRSYWFVRSQHSESDDTTSRDDTVFGMITDKAQIFRHYLENDDYWHDIIANAPLALVWDVVPKNHIPNAAVNSLRFLRLLRLIRLRTLKRKLKVILVEDGIAPSNRLLVYVVIFCCTMAHVAGCIYFLVADLDDFTSGLPPRGVLRNSISTVQCLEDASIHGNCTWYMYDRSTFDIDLPFLRSLHWSLVLMSTVGYGDIVAFSTSETLVACLWIFIGANICYFTGCAISSVLAQQHILHAIRHARLQDINVALMSMRSLPDTSKKLIRGYYETKWKLNGSAVQDTEIMRRLPRSLRHQVQYSLYRNDVRMCYLFACCENEPLILNELAHIIRSEIFLRNVTVVKAGHLAKEFFLIQSGAVELLVPPRKTGESGPRQRASNAFFEFYRKKRDTFTFWSYTQSFGGRRRSSAATESEPPSTRRRSSVSVGTQGSVSNLGSIGHIQWFGSSNALESVKRNSLDNRRVSLLTIQPFGEAAIPISVLKTHDCFGEEAIALADTKVYQTNVRVLSSIQVAVIRRQDFLALARRYPGPFAEITAAAEHKAARDEQMLHAVQENFVRKSKIPRRLGICSSLYTDVRRKNRYQRGPRVLDPEKAFARWWRRTYALILAYNFYVIIFRIAFLPKPTTRAIVVLTAIDYLSDVFLFVDIYLKLTRLGYVEYGEKVLDRQVIRQRYKESWLVIDCCSMLPLYYWGDYFIVSFVRVPRLLRSRQLLQILDDAQQGLQERFARGSSMVLNIFDLLKFFLIFVSTAHYVGSLYYLIGRLQSEQNIASWITSDHVLSAYDSHDVAVHYMRALYWCLSTFTVDCFGDILSQNAPETLFAIFSCILGWVFVGQVIGRINSLMITLDRDAKEHRERVEDFQQYAKRRNLPPALRQRAMESLQFKSECLLELRIPEIFKDLPTAVRTQMYDELYGSFLRRLPEFDAFSSAQIESVAQALYIEVYLHGDVIFEAGRMGTKLYILKEGTAEIYSSETKMVFAALERGALFGELAFFLPGARRLASIRAVQNCQVLQLDRSVWDRLWPPAIRMELEKRILVTIKRKYGRAARAFINISKNFYMRLENNEPQRRASAISTDSAMPLPPALLLRRPSMGKSFAPMESLSKHSTHSQSRRPSLARRNSHAPGAGAPPAGRNRSTSVTAGGIMSTLNAMGRKKSRSVFKMPTKSSSATPIVQIHLPPSPPKAAVVAAPSTPPSSPRLPPHPATTPAPSAPTMPATASPVAAPTSNPALLRRRSTITSLIEDLGIAPKPTPAAEVSAMFHRADSLRLVRKRSFTNLKEQLAGLSIATDSRWRRHERRLNTLRMFDRSWAQIEDDMKHEGGRECKRRASIFLLPTHQEQLEARAKAIRAKVRRHSILTAAQELSKLLLLTDDVPQLQDFKEQQTNADANKKKTPQNPTRPAGPSTKSLLSLKMIAKRLRQTNSGTSRKVTPSEADRPDRPDRPAASSHADNPFDIWADLPSASALFKEHSTFRHAWDFVMLLVALYYIIVVPFRVSFLWDQMDSGSLLAHVRLWYALEYGVADLLCVVDFVFRMRYFSFFEGGEVVSDPKLIGRHYRNSGSFVIDVAALIPFELVLLLLHAANVVPPLKFWRLLALFRLNKFARGVHFHPLSDLVQRYMVYDLKIRWLRPSFCYLFRMGVDFALGTHWVSCLFFGVSYICFTEGQKSWLTEPGMLTFEGCDGLEGIAKVSVLQKYVRSYHFSIGAITTVCYGDILPLNALENMATLAVIFFSVSFFSMLSGGFFKFFEMELGKRADYEEKVTQVGQYMVFHQFPARIWHQMQVYFAMAWHESKGMKEEEMMRGLTKSVKDEIAAYVHSNLMKRVKLFETCEERFAKALIAALRHELFVRNDIIIQRGDTERSLYLIESGMVAVRTVRRVLHAAGTAARERASASRLRRRPTSLLSKRNELFGAEAKGKVKEFSFIKGPYDYFGERSLLFGTARNATCVALCVCSIYVLSVERYESILEEFPWYRSKNVRDWVLDPLQPSNRTKSMAHSKGQDRPSSK</sequence>
<reference evidence="10" key="1">
    <citation type="submission" date="2022-11" db="EMBL/GenBank/DDBJ databases">
        <authorList>
            <person name="Morgan W.R."/>
            <person name="Tartar A."/>
        </authorList>
    </citation>
    <scope>NUCLEOTIDE SEQUENCE</scope>
    <source>
        <strain evidence="10">ARSEF 373</strain>
    </source>
</reference>
<name>A0AAV2YSM4_9STRA</name>
<feature type="transmembrane region" description="Helical" evidence="8">
    <location>
        <begin position="854"/>
        <end position="876"/>
    </location>
</feature>
<dbReference type="GO" id="GO:0042391">
    <property type="term" value="P:regulation of membrane potential"/>
    <property type="evidence" value="ECO:0007669"/>
    <property type="project" value="TreeGrafter"/>
</dbReference>
<dbReference type="CDD" id="cd00038">
    <property type="entry name" value="CAP_ED"/>
    <property type="match status" value="3"/>
</dbReference>
<feature type="transmembrane region" description="Helical" evidence="8">
    <location>
        <begin position="1351"/>
        <end position="1370"/>
    </location>
</feature>
<feature type="transmembrane region" description="Helical" evidence="8">
    <location>
        <begin position="1424"/>
        <end position="1445"/>
    </location>
</feature>
<keyword evidence="5" id="KW-0406">Ion transport</keyword>
<dbReference type="PROSITE" id="PS50042">
    <property type="entry name" value="CNMP_BINDING_3"/>
    <property type="match status" value="4"/>
</dbReference>
<proteinExistence type="predicted"/>
<dbReference type="InterPro" id="IPR000595">
    <property type="entry name" value="cNMP-bd_dom"/>
</dbReference>
<dbReference type="Pfam" id="PF00027">
    <property type="entry name" value="cNMP_binding"/>
    <property type="match status" value="2"/>
</dbReference>
<evidence type="ECO:0000256" key="6">
    <source>
        <dbReference type="ARBA" id="ARBA00023136"/>
    </source>
</evidence>
<evidence type="ECO:0000256" key="4">
    <source>
        <dbReference type="ARBA" id="ARBA00022989"/>
    </source>
</evidence>
<dbReference type="Pfam" id="PF00520">
    <property type="entry name" value="Ion_trans"/>
    <property type="match status" value="3"/>
</dbReference>
<dbReference type="Proteomes" id="UP001146120">
    <property type="component" value="Unassembled WGS sequence"/>
</dbReference>
<feature type="region of interest" description="Disordered" evidence="7">
    <location>
        <begin position="2736"/>
        <end position="2755"/>
    </location>
</feature>
<dbReference type="InterPro" id="IPR050818">
    <property type="entry name" value="KCNH_animal-type"/>
</dbReference>
<keyword evidence="3 8" id="KW-0812">Transmembrane</keyword>
<evidence type="ECO:0000256" key="8">
    <source>
        <dbReference type="SAM" id="Phobius"/>
    </source>
</evidence>
<feature type="domain" description="Cyclic nucleotide-binding" evidence="9">
    <location>
        <begin position="1071"/>
        <end position="1110"/>
    </location>
</feature>
<dbReference type="GO" id="GO:0005249">
    <property type="term" value="F:voltage-gated potassium channel activity"/>
    <property type="evidence" value="ECO:0007669"/>
    <property type="project" value="TreeGrafter"/>
</dbReference>
<dbReference type="EMBL" id="DAKRPA010000142">
    <property type="protein sequence ID" value="DAZ97246.1"/>
    <property type="molecule type" value="Genomic_DNA"/>
</dbReference>
<feature type="transmembrane region" description="Helical" evidence="8">
    <location>
        <begin position="959"/>
        <end position="980"/>
    </location>
</feature>
<feature type="transmembrane region" description="Helical" evidence="8">
    <location>
        <begin position="277"/>
        <end position="298"/>
    </location>
</feature>
<dbReference type="PANTHER" id="PTHR10217">
    <property type="entry name" value="VOLTAGE AND LIGAND GATED POTASSIUM CHANNEL"/>
    <property type="match status" value="1"/>
</dbReference>
<dbReference type="GO" id="GO:0005886">
    <property type="term" value="C:plasma membrane"/>
    <property type="evidence" value="ECO:0007669"/>
    <property type="project" value="TreeGrafter"/>
</dbReference>
<feature type="region of interest" description="Disordered" evidence="7">
    <location>
        <begin position="205"/>
        <end position="229"/>
    </location>
</feature>
<feature type="compositionally biased region" description="Low complexity" evidence="7">
    <location>
        <begin position="1961"/>
        <end position="1974"/>
    </location>
</feature>
<gene>
    <name evidence="10" type="ORF">N0F65_010408</name>
</gene>
<feature type="compositionally biased region" description="Polar residues" evidence="7">
    <location>
        <begin position="2168"/>
        <end position="2177"/>
    </location>
</feature>
<feature type="region of interest" description="Disordered" evidence="7">
    <location>
        <begin position="1844"/>
        <end position="1974"/>
    </location>
</feature>
<feature type="transmembrane region" description="Helical" evidence="8">
    <location>
        <begin position="2446"/>
        <end position="2465"/>
    </location>
</feature>
<reference evidence="10" key="2">
    <citation type="journal article" date="2023" name="Microbiol Resour">
        <title>Decontamination and Annotation of the Draft Genome Sequence of the Oomycete Lagenidium giganteum ARSEF 373.</title>
        <authorList>
            <person name="Morgan W.R."/>
            <person name="Tartar A."/>
        </authorList>
    </citation>
    <scope>NUCLEOTIDE SEQUENCE</scope>
    <source>
        <strain evidence="10">ARSEF 373</strain>
    </source>
</reference>
<feature type="domain" description="Cyclic nucleotide-binding" evidence="9">
    <location>
        <begin position="546"/>
        <end position="610"/>
    </location>
</feature>
<evidence type="ECO:0000313" key="11">
    <source>
        <dbReference type="Proteomes" id="UP001146120"/>
    </source>
</evidence>
<feature type="transmembrane region" description="Helical" evidence="8">
    <location>
        <begin position="319"/>
        <end position="343"/>
    </location>
</feature>
<feature type="compositionally biased region" description="Low complexity" evidence="7">
    <location>
        <begin position="205"/>
        <end position="217"/>
    </location>
</feature>
<keyword evidence="4 8" id="KW-1133">Transmembrane helix</keyword>
<evidence type="ECO:0000313" key="10">
    <source>
        <dbReference type="EMBL" id="DAZ97246.1"/>
    </source>
</evidence>
<feature type="compositionally biased region" description="Pro residues" evidence="7">
    <location>
        <begin position="1939"/>
        <end position="1960"/>
    </location>
</feature>
<feature type="transmembrane region" description="Helical" evidence="8">
    <location>
        <begin position="253"/>
        <end position="271"/>
    </location>
</feature>
<feature type="transmembrane region" description="Helical" evidence="8">
    <location>
        <begin position="411"/>
        <end position="432"/>
    </location>
</feature>
<organism evidence="10 11">
    <name type="scientific">Lagenidium giganteum</name>
    <dbReference type="NCBI Taxonomy" id="4803"/>
    <lineage>
        <taxon>Eukaryota</taxon>
        <taxon>Sar</taxon>
        <taxon>Stramenopiles</taxon>
        <taxon>Oomycota</taxon>
        <taxon>Peronosporomycetes</taxon>
        <taxon>Pythiales</taxon>
        <taxon>Pythiaceae</taxon>
    </lineage>
</organism>
<feature type="compositionally biased region" description="Low complexity" evidence="7">
    <location>
        <begin position="1871"/>
        <end position="1880"/>
    </location>
</feature>
<feature type="transmembrane region" description="Helical" evidence="8">
    <location>
        <begin position="1566"/>
        <end position="1584"/>
    </location>
</feature>
<keyword evidence="11" id="KW-1185">Reference proteome</keyword>